<sequence>MTDTTCNEVLRACGRTGSIGSSALYGLSAIALGTALSVLSVGTADASYYYYYGQPGMRAPAGYYAPAQPRPARKAKRTKTEQPKKDVAAARQPRGPLVVSVSIGEQRVRVYDAVGQIAESPISSGTKQHPTLTGVFSVIQKNRYHYSNLYANAPMPYMQRLTWSGTAMHTGALPGYPASHGCIRLPNSFASQLWGLTKLGTRVVVARTAVVPAEFSHPQLDLLKKKVEPAVPVADLRTSGKTAAAAETTVSDAPSPTAPAAEAVAPAETAPAADPAADPAGAAPATAAPAPASPVADAPAKPLKPGPVAIFISKKEGKLFVRKGFEPIYETPVTIADGDKLLGTHVFTATGFEDDGRSLRWTAMTLPPELRAEPKAAKGRNAKAAPAPATPVTATPTSAKEALDRVTLPPEAVAMLADLMSPGASLVVSDKGLGPQTGRGTDFIVLSR</sequence>
<dbReference type="Pfam" id="PF03734">
    <property type="entry name" value="YkuD"/>
    <property type="match status" value="1"/>
</dbReference>
<feature type="compositionally biased region" description="Basic and acidic residues" evidence="8">
    <location>
        <begin position="78"/>
        <end position="88"/>
    </location>
</feature>
<comment type="pathway">
    <text evidence="1 7">Cell wall biogenesis; peptidoglycan biosynthesis.</text>
</comment>
<keyword evidence="6 7" id="KW-0961">Cell wall biogenesis/degradation</keyword>
<dbReference type="InterPro" id="IPR050979">
    <property type="entry name" value="LD-transpeptidase"/>
</dbReference>
<feature type="region of interest" description="Disordered" evidence="8">
    <location>
        <begin position="66"/>
        <end position="93"/>
    </location>
</feature>
<evidence type="ECO:0000256" key="3">
    <source>
        <dbReference type="ARBA" id="ARBA00022679"/>
    </source>
</evidence>
<evidence type="ECO:0000313" key="10">
    <source>
        <dbReference type="EMBL" id="MDC7785721.1"/>
    </source>
</evidence>
<keyword evidence="4 7" id="KW-0133">Cell shape</keyword>
<dbReference type="CDD" id="cd16913">
    <property type="entry name" value="YkuD_like"/>
    <property type="match status" value="1"/>
</dbReference>
<feature type="domain" description="L,D-TPase catalytic" evidence="9">
    <location>
        <begin position="97"/>
        <end position="206"/>
    </location>
</feature>
<comment type="caution">
    <text evidence="10">The sequence shown here is derived from an EMBL/GenBank/DDBJ whole genome shotgun (WGS) entry which is preliminary data.</text>
</comment>
<dbReference type="PROSITE" id="PS52029">
    <property type="entry name" value="LD_TPASE"/>
    <property type="match status" value="1"/>
</dbReference>
<accession>A0ABT5J8J8</accession>
<dbReference type="InterPro" id="IPR038063">
    <property type="entry name" value="Transpep_catalytic_dom"/>
</dbReference>
<organism evidence="10 11">
    <name type="scientific">Rhodoplanes tepidamans</name>
    <name type="common">Rhodoplanes cryptolactis</name>
    <dbReference type="NCBI Taxonomy" id="200616"/>
    <lineage>
        <taxon>Bacteria</taxon>
        <taxon>Pseudomonadati</taxon>
        <taxon>Pseudomonadota</taxon>
        <taxon>Alphaproteobacteria</taxon>
        <taxon>Hyphomicrobiales</taxon>
        <taxon>Nitrobacteraceae</taxon>
        <taxon>Rhodoplanes</taxon>
    </lineage>
</organism>
<dbReference type="Proteomes" id="UP001165652">
    <property type="component" value="Unassembled WGS sequence"/>
</dbReference>
<dbReference type="RefSeq" id="WP_272776565.1">
    <property type="nucleotide sequence ID" value="NZ_JAQQLI010000009.1"/>
</dbReference>
<evidence type="ECO:0000256" key="6">
    <source>
        <dbReference type="ARBA" id="ARBA00023316"/>
    </source>
</evidence>
<gene>
    <name evidence="10" type="ORF">PQJ73_08510</name>
</gene>
<evidence type="ECO:0000256" key="7">
    <source>
        <dbReference type="PROSITE-ProRule" id="PRU01373"/>
    </source>
</evidence>
<evidence type="ECO:0000256" key="8">
    <source>
        <dbReference type="SAM" id="MobiDB-lite"/>
    </source>
</evidence>
<evidence type="ECO:0000259" key="9">
    <source>
        <dbReference type="PROSITE" id="PS52029"/>
    </source>
</evidence>
<comment type="similarity">
    <text evidence="2">Belongs to the YkuD family.</text>
</comment>
<dbReference type="NCBIfam" id="NF004785">
    <property type="entry name" value="PRK06132.1-2"/>
    <property type="match status" value="1"/>
</dbReference>
<reference evidence="10" key="2">
    <citation type="submission" date="2023-02" db="EMBL/GenBank/DDBJ databases">
        <authorList>
            <person name="Rayyan A."/>
            <person name="Meyer T."/>
            <person name="Kyndt J.A."/>
        </authorList>
    </citation>
    <scope>NUCLEOTIDE SEQUENCE</scope>
    <source>
        <strain evidence="10">DSM 9987</strain>
    </source>
</reference>
<feature type="active site" description="Proton donor/acceptor" evidence="7">
    <location>
        <position position="169"/>
    </location>
</feature>
<dbReference type="InterPro" id="IPR016915">
    <property type="entry name" value="UCP029342"/>
</dbReference>
<keyword evidence="3" id="KW-0808">Transferase</keyword>
<feature type="region of interest" description="Disordered" evidence="8">
    <location>
        <begin position="375"/>
        <end position="400"/>
    </location>
</feature>
<evidence type="ECO:0000256" key="4">
    <source>
        <dbReference type="ARBA" id="ARBA00022960"/>
    </source>
</evidence>
<evidence type="ECO:0000256" key="2">
    <source>
        <dbReference type="ARBA" id="ARBA00005992"/>
    </source>
</evidence>
<evidence type="ECO:0000256" key="1">
    <source>
        <dbReference type="ARBA" id="ARBA00004752"/>
    </source>
</evidence>
<dbReference type="PANTHER" id="PTHR30582:SF2">
    <property type="entry name" value="L,D-TRANSPEPTIDASE YCIB-RELATED"/>
    <property type="match status" value="1"/>
</dbReference>
<feature type="compositionally biased region" description="Low complexity" evidence="8">
    <location>
        <begin position="382"/>
        <end position="400"/>
    </location>
</feature>
<feature type="compositionally biased region" description="Low complexity" evidence="8">
    <location>
        <begin position="249"/>
        <end position="300"/>
    </location>
</feature>
<dbReference type="SUPFAM" id="SSF141523">
    <property type="entry name" value="L,D-transpeptidase catalytic domain-like"/>
    <property type="match status" value="1"/>
</dbReference>
<dbReference type="EMBL" id="JAQQLI010000009">
    <property type="protein sequence ID" value="MDC7785721.1"/>
    <property type="molecule type" value="Genomic_DNA"/>
</dbReference>
<dbReference type="Gene3D" id="2.40.440.10">
    <property type="entry name" value="L,D-transpeptidase catalytic domain-like"/>
    <property type="match status" value="1"/>
</dbReference>
<feature type="active site" description="Nucleophile" evidence="7">
    <location>
        <position position="182"/>
    </location>
</feature>
<dbReference type="InterPro" id="IPR005490">
    <property type="entry name" value="LD_TPept_cat_dom"/>
</dbReference>
<name>A0ABT5J8J8_RHOTP</name>
<keyword evidence="5 7" id="KW-0573">Peptidoglycan synthesis</keyword>
<proteinExistence type="inferred from homology"/>
<evidence type="ECO:0000256" key="5">
    <source>
        <dbReference type="ARBA" id="ARBA00022984"/>
    </source>
</evidence>
<dbReference type="PANTHER" id="PTHR30582">
    <property type="entry name" value="L,D-TRANSPEPTIDASE"/>
    <property type="match status" value="1"/>
</dbReference>
<dbReference type="PIRSF" id="PIRSF029342">
    <property type="entry name" value="UCP029342_ErfK/YbiS/YcfS/YnhG"/>
    <property type="match status" value="1"/>
</dbReference>
<keyword evidence="11" id="KW-1185">Reference proteome</keyword>
<protein>
    <submittedName>
        <fullName evidence="10">L,D-transpeptidase</fullName>
    </submittedName>
</protein>
<evidence type="ECO:0000313" key="11">
    <source>
        <dbReference type="Proteomes" id="UP001165652"/>
    </source>
</evidence>
<feature type="region of interest" description="Disordered" evidence="8">
    <location>
        <begin position="238"/>
        <end position="300"/>
    </location>
</feature>
<reference evidence="10" key="1">
    <citation type="journal article" date="2023" name="Microbiol Resour">
        <title>Genome Sequences of Rhodoplanes serenus and Two Thermotolerant Strains, Rhodoplanes tepidamans and 'Rhodoplanes cryptolactis,' Further Refine the Genus.</title>
        <authorList>
            <person name="Rayyan A.A."/>
            <person name="Kyndt J.A."/>
        </authorList>
    </citation>
    <scope>NUCLEOTIDE SEQUENCE</scope>
    <source>
        <strain evidence="10">DSM 9987</strain>
    </source>
</reference>